<sequence length="265" mass="28687">MTSPPSPAPPGALTPRPETARSIRIEIALVFLVTLGSSGILALLQLIDSLQKEQPLAQQSVSIVVQRAEVPLLDLFIQLALVVRGVAWGGLGLYLLWRAGVNLRTRLGLDRTRPGKDALAGVGLAAAIGIPGLAFYLVAVAIGINLTVAVTTLDDTWWRIPVLVFTAFENGFLEEILVVGYLLTRLDQLGVRPWVAIASSAVLRGSYHLYQGFGGFLGNAIMGVVFGYAYRRWGRIWPLVIAHTLLDVVSFVGYALLKNHVSWLP</sequence>
<gene>
    <name evidence="3" type="ORF">JL107_15200</name>
</gene>
<dbReference type="AlphaFoldDB" id="A0A939C748"/>
<feature type="transmembrane region" description="Helical" evidence="1">
    <location>
        <begin position="236"/>
        <end position="257"/>
    </location>
</feature>
<dbReference type="Pfam" id="PF02517">
    <property type="entry name" value="Rce1-like"/>
    <property type="match status" value="1"/>
</dbReference>
<evidence type="ECO:0000313" key="4">
    <source>
        <dbReference type="Proteomes" id="UP000663801"/>
    </source>
</evidence>
<keyword evidence="1" id="KW-0812">Transmembrane</keyword>
<evidence type="ECO:0000259" key="2">
    <source>
        <dbReference type="Pfam" id="PF02517"/>
    </source>
</evidence>
<accession>A0A939C748</accession>
<dbReference type="Proteomes" id="UP000663801">
    <property type="component" value="Unassembled WGS sequence"/>
</dbReference>
<keyword evidence="3" id="KW-0645">Protease</keyword>
<name>A0A939C748_9ACTN</name>
<keyword evidence="4" id="KW-1185">Reference proteome</keyword>
<keyword evidence="1" id="KW-0472">Membrane</keyword>
<feature type="domain" description="CAAX prenyl protease 2/Lysostaphin resistance protein A-like" evidence="2">
    <location>
        <begin position="157"/>
        <end position="248"/>
    </location>
</feature>
<evidence type="ECO:0000256" key="1">
    <source>
        <dbReference type="SAM" id="Phobius"/>
    </source>
</evidence>
<reference evidence="3" key="1">
    <citation type="submission" date="2021-01" db="EMBL/GenBank/DDBJ databases">
        <title>KCTC 19127 draft genome.</title>
        <authorList>
            <person name="An D."/>
        </authorList>
    </citation>
    <scope>NUCLEOTIDE SEQUENCE</scope>
    <source>
        <strain evidence="3">KCTC 19127</strain>
    </source>
</reference>
<dbReference type="GO" id="GO:0008237">
    <property type="term" value="F:metallopeptidase activity"/>
    <property type="evidence" value="ECO:0007669"/>
    <property type="project" value="UniProtKB-KW"/>
</dbReference>
<dbReference type="RefSeq" id="WP_205257905.1">
    <property type="nucleotide sequence ID" value="NZ_BAAAPV010000005.1"/>
</dbReference>
<protein>
    <submittedName>
        <fullName evidence="3">CPBP family intramembrane metalloprotease</fullName>
    </submittedName>
</protein>
<dbReference type="GO" id="GO:0080120">
    <property type="term" value="P:CAAX-box protein maturation"/>
    <property type="evidence" value="ECO:0007669"/>
    <property type="project" value="UniProtKB-ARBA"/>
</dbReference>
<feature type="transmembrane region" description="Helical" evidence="1">
    <location>
        <begin position="209"/>
        <end position="230"/>
    </location>
</feature>
<dbReference type="InterPro" id="IPR003675">
    <property type="entry name" value="Rce1/LyrA-like_dom"/>
</dbReference>
<keyword evidence="1" id="KW-1133">Transmembrane helix</keyword>
<keyword evidence="3" id="KW-0482">Metalloprotease</keyword>
<keyword evidence="3" id="KW-0378">Hydrolase</keyword>
<feature type="transmembrane region" description="Helical" evidence="1">
    <location>
        <begin position="75"/>
        <end position="97"/>
    </location>
</feature>
<feature type="transmembrane region" description="Helical" evidence="1">
    <location>
        <begin position="118"/>
        <end position="142"/>
    </location>
</feature>
<evidence type="ECO:0000313" key="3">
    <source>
        <dbReference type="EMBL" id="MBM9477797.1"/>
    </source>
</evidence>
<dbReference type="GO" id="GO:0004175">
    <property type="term" value="F:endopeptidase activity"/>
    <property type="evidence" value="ECO:0007669"/>
    <property type="project" value="UniProtKB-ARBA"/>
</dbReference>
<comment type="caution">
    <text evidence="3">The sequence shown here is derived from an EMBL/GenBank/DDBJ whole genome shotgun (WGS) entry which is preliminary data.</text>
</comment>
<proteinExistence type="predicted"/>
<organism evidence="3 4">
    <name type="scientific">Nakamurella flavida</name>
    <dbReference type="NCBI Taxonomy" id="363630"/>
    <lineage>
        <taxon>Bacteria</taxon>
        <taxon>Bacillati</taxon>
        <taxon>Actinomycetota</taxon>
        <taxon>Actinomycetes</taxon>
        <taxon>Nakamurellales</taxon>
        <taxon>Nakamurellaceae</taxon>
        <taxon>Nakamurella</taxon>
    </lineage>
</organism>
<dbReference type="EMBL" id="JAERWL010000012">
    <property type="protein sequence ID" value="MBM9477797.1"/>
    <property type="molecule type" value="Genomic_DNA"/>
</dbReference>
<feature type="transmembrane region" description="Helical" evidence="1">
    <location>
        <begin position="27"/>
        <end position="47"/>
    </location>
</feature>